<evidence type="ECO:0000313" key="4">
    <source>
        <dbReference type="RefSeq" id="XP_064075427.1"/>
    </source>
</evidence>
<protein>
    <submittedName>
        <fullName evidence="4">Uncharacterized protein LOC113392077</fullName>
    </submittedName>
</protein>
<organism evidence="3 4">
    <name type="scientific">Vanessa tameamea</name>
    <name type="common">Kamehameha butterfly</name>
    <dbReference type="NCBI Taxonomy" id="334116"/>
    <lineage>
        <taxon>Eukaryota</taxon>
        <taxon>Metazoa</taxon>
        <taxon>Ecdysozoa</taxon>
        <taxon>Arthropoda</taxon>
        <taxon>Hexapoda</taxon>
        <taxon>Insecta</taxon>
        <taxon>Pterygota</taxon>
        <taxon>Neoptera</taxon>
        <taxon>Endopterygota</taxon>
        <taxon>Lepidoptera</taxon>
        <taxon>Glossata</taxon>
        <taxon>Ditrysia</taxon>
        <taxon>Papilionoidea</taxon>
        <taxon>Nymphalidae</taxon>
        <taxon>Nymphalinae</taxon>
        <taxon>Vanessa</taxon>
    </lineage>
</organism>
<dbReference type="GeneID" id="113392077"/>
<dbReference type="SUPFAM" id="SSF56219">
    <property type="entry name" value="DNase I-like"/>
    <property type="match status" value="1"/>
</dbReference>
<evidence type="ECO:0000256" key="1">
    <source>
        <dbReference type="SAM" id="MobiDB-lite"/>
    </source>
</evidence>
<gene>
    <name evidence="4" type="primary">LOC113392077</name>
</gene>
<feature type="domain" description="Endonuclease/exonuclease/phosphatase" evidence="2">
    <location>
        <begin position="57"/>
        <end position="166"/>
    </location>
</feature>
<evidence type="ECO:0000259" key="2">
    <source>
        <dbReference type="Pfam" id="PF03372"/>
    </source>
</evidence>
<dbReference type="InterPro" id="IPR005135">
    <property type="entry name" value="Endo/exonuclease/phosphatase"/>
</dbReference>
<feature type="region of interest" description="Disordered" evidence="1">
    <location>
        <begin position="1"/>
        <end position="47"/>
    </location>
</feature>
<name>A0ABM4AVW4_VANTA</name>
<dbReference type="Gene3D" id="3.60.10.10">
    <property type="entry name" value="Endonuclease/exonuclease/phosphatase"/>
    <property type="match status" value="2"/>
</dbReference>
<dbReference type="PANTHER" id="PTHR23227">
    <property type="entry name" value="BUCENTAUR RELATED"/>
    <property type="match status" value="1"/>
</dbReference>
<reference evidence="4" key="1">
    <citation type="submission" date="2025-08" db="UniProtKB">
        <authorList>
            <consortium name="RefSeq"/>
        </authorList>
    </citation>
    <scope>IDENTIFICATION</scope>
    <source>
        <tissue evidence="4">Whole body</tissue>
    </source>
</reference>
<accession>A0ABM4AVW4</accession>
<dbReference type="InterPro" id="IPR036691">
    <property type="entry name" value="Endo/exonu/phosph_ase_sf"/>
</dbReference>
<dbReference type="Proteomes" id="UP001652626">
    <property type="component" value="Chromosome 27"/>
</dbReference>
<feature type="compositionally biased region" description="Basic and acidic residues" evidence="1">
    <location>
        <begin position="1"/>
        <end position="12"/>
    </location>
</feature>
<feature type="compositionally biased region" description="Basic residues" evidence="1">
    <location>
        <begin position="36"/>
        <end position="47"/>
    </location>
</feature>
<dbReference type="PANTHER" id="PTHR23227:SF67">
    <property type="entry name" value="CRANIOFACIAL DEVELOPMENT PROTEIN 2-LIKE"/>
    <property type="match status" value="1"/>
</dbReference>
<proteinExistence type="predicted"/>
<sequence>MDSKNHTSDRARAYPTGDAQGQHPAPVGNGPGLSHRNGRVRRKKRARSVRELRLRCASWNVGTVSGRGRELADVLKRRRINAACLQETKWKGARAREIGEEYKLFYCGSDSKRNGVGIVLDSRLKECVVDSGCEESVKEKFWEDFDCLLMNLQDSEEVYVGDFNVHVGRESDGYERVHGGWGLGNRNADGEALLQAACAFDLAITNTWFKKKKEHLITYKSGYHATQIDYFLKQPNTAPSKDECASRFRNHIVEKVIEMNEMEEKLVDECWNEMARHIRKIAKDVFEESKEKSLIDRDTWWWNEEVQMY</sequence>
<dbReference type="Pfam" id="PF03372">
    <property type="entry name" value="Exo_endo_phos"/>
    <property type="match status" value="1"/>
</dbReference>
<dbReference type="InterPro" id="IPR027124">
    <property type="entry name" value="Swc5/CFDP1/2"/>
</dbReference>
<keyword evidence="3" id="KW-1185">Reference proteome</keyword>
<evidence type="ECO:0000313" key="3">
    <source>
        <dbReference type="Proteomes" id="UP001652626"/>
    </source>
</evidence>
<dbReference type="RefSeq" id="XP_064075427.1">
    <property type="nucleotide sequence ID" value="XM_064219357.1"/>
</dbReference>